<dbReference type="InterPro" id="IPR012678">
    <property type="entry name" value="Ribosomal_uL23/eL15/eS24_sf"/>
</dbReference>
<reference evidence="7 8" key="1">
    <citation type="journal article" date="2023" name="bioRxiv">
        <title>Conserved and derived expression patterns and positive selection on dental genes reveal complex evolutionary context of ever-growing rodent molars.</title>
        <authorList>
            <person name="Calamari Z.T."/>
            <person name="Song A."/>
            <person name="Cohen E."/>
            <person name="Akter M."/>
            <person name="Roy R.D."/>
            <person name="Hallikas O."/>
            <person name="Christensen M.M."/>
            <person name="Li P."/>
            <person name="Marangoni P."/>
            <person name="Jernvall J."/>
            <person name="Klein O.D."/>
        </authorList>
    </citation>
    <scope>NUCLEOTIDE SEQUENCE [LARGE SCALE GENOMIC DNA]</scope>
    <source>
        <strain evidence="7">V071</strain>
    </source>
</reference>
<dbReference type="EMBL" id="JBBHLL010000394">
    <property type="protein sequence ID" value="KAK7804086.1"/>
    <property type="molecule type" value="Genomic_DNA"/>
</dbReference>
<evidence type="ECO:0000256" key="6">
    <source>
        <dbReference type="RuleBase" id="RU000663"/>
    </source>
</evidence>
<evidence type="ECO:0000256" key="2">
    <source>
        <dbReference type="ARBA" id="ARBA00022980"/>
    </source>
</evidence>
<organism evidence="7 8">
    <name type="scientific">Myodes glareolus</name>
    <name type="common">Bank vole</name>
    <name type="synonym">Clethrionomys glareolus</name>
    <dbReference type="NCBI Taxonomy" id="447135"/>
    <lineage>
        <taxon>Eukaryota</taxon>
        <taxon>Metazoa</taxon>
        <taxon>Chordata</taxon>
        <taxon>Craniata</taxon>
        <taxon>Vertebrata</taxon>
        <taxon>Euteleostomi</taxon>
        <taxon>Mammalia</taxon>
        <taxon>Eutheria</taxon>
        <taxon>Euarchontoglires</taxon>
        <taxon>Glires</taxon>
        <taxon>Rodentia</taxon>
        <taxon>Myomorpha</taxon>
        <taxon>Muroidea</taxon>
        <taxon>Cricetidae</taxon>
        <taxon>Arvicolinae</taxon>
        <taxon>Myodes</taxon>
    </lineage>
</organism>
<keyword evidence="3 6" id="KW-0687">Ribonucleoprotein</keyword>
<accession>A0AAW0HNK6</accession>
<protein>
    <recommendedName>
        <fullName evidence="6">Ribosomal protein L15</fullName>
    </recommendedName>
</protein>
<name>A0AAW0HNK6_MYOGA</name>
<dbReference type="Gene3D" id="3.40.1120.10">
    <property type="entry name" value="Ribosomal protein l15e"/>
    <property type="match status" value="1"/>
</dbReference>
<evidence type="ECO:0000256" key="1">
    <source>
        <dbReference type="ARBA" id="ARBA00006857"/>
    </source>
</evidence>
<dbReference type="GO" id="GO:0006412">
    <property type="term" value="P:translation"/>
    <property type="evidence" value="ECO:0007669"/>
    <property type="project" value="InterPro"/>
</dbReference>
<dbReference type="InterPro" id="IPR000439">
    <property type="entry name" value="Ribosomal_eL15"/>
</dbReference>
<sequence length="281" mass="31728">MTGCNLWQACPSWCYPVCWLEVTSLLWDTELDALRDILNSSFHKAIRRNPGTQWITKPVHKHREMHGPASVDGKSHGLGKALRVPPHSWWLPYSLEKVQYFPAPPLQGSSYAALDGVILLRKEVCGSLLQYLAMYNMKLVQHVTMMGSPIPDTLTSAETRASDSSVNRVPRMRAMPHFLYPGVHYWVWNSERTGKLEAKDTWAGLHVGDRGQRDSKDGWDLSARCCTLLVHIRKQLVLRLEHGTYPVLLHRGCWAVLPSCKISGEAGFLVELLPPQAPWTA</sequence>
<dbReference type="SUPFAM" id="SSF54189">
    <property type="entry name" value="Ribosomal proteins S24e, L23 and L15e"/>
    <property type="match status" value="1"/>
</dbReference>
<dbReference type="GO" id="GO:0022626">
    <property type="term" value="C:cytosolic ribosome"/>
    <property type="evidence" value="ECO:0007669"/>
    <property type="project" value="UniProtKB-ARBA"/>
</dbReference>
<dbReference type="Pfam" id="PF00827">
    <property type="entry name" value="Ribosomal_L15e"/>
    <property type="match status" value="1"/>
</dbReference>
<dbReference type="GO" id="GO:0003735">
    <property type="term" value="F:structural constituent of ribosome"/>
    <property type="evidence" value="ECO:0007669"/>
    <property type="project" value="InterPro"/>
</dbReference>
<evidence type="ECO:0000256" key="5">
    <source>
        <dbReference type="ARBA" id="ARBA00046623"/>
    </source>
</evidence>
<comment type="similarity">
    <text evidence="1 6">Belongs to the eukaryotic ribosomal protein eL15 family.</text>
</comment>
<comment type="function">
    <text evidence="4">Component of the large ribosomal subunit. The ribosome is a large ribonucleoprotein complex responsible for the synthesis of proteins in the cell.</text>
</comment>
<comment type="subunit">
    <text evidence="5">Component of the large ribosomal subunit. Interacts with IFIT1 (via TPR repeats 1-4).</text>
</comment>
<feature type="non-terminal residue" evidence="7">
    <location>
        <position position="281"/>
    </location>
</feature>
<dbReference type="GO" id="GO:0044391">
    <property type="term" value="C:ribosomal subunit"/>
    <property type="evidence" value="ECO:0007669"/>
    <property type="project" value="UniProtKB-ARBA"/>
</dbReference>
<evidence type="ECO:0000313" key="8">
    <source>
        <dbReference type="Proteomes" id="UP001488838"/>
    </source>
</evidence>
<comment type="caution">
    <text evidence="7">The sequence shown here is derived from an EMBL/GenBank/DDBJ whole genome shotgun (WGS) entry which is preliminary data.</text>
</comment>
<gene>
    <name evidence="7" type="ORF">U0070_022397</name>
</gene>
<dbReference type="InterPro" id="IPR024794">
    <property type="entry name" value="Rbsml_eL15_core_dom_sf"/>
</dbReference>
<keyword evidence="2 6" id="KW-0689">Ribosomal protein</keyword>
<dbReference type="AlphaFoldDB" id="A0AAW0HNK6"/>
<evidence type="ECO:0000313" key="7">
    <source>
        <dbReference type="EMBL" id="KAK7804086.1"/>
    </source>
</evidence>
<dbReference type="Proteomes" id="UP001488838">
    <property type="component" value="Unassembled WGS sequence"/>
</dbReference>
<evidence type="ECO:0000256" key="3">
    <source>
        <dbReference type="ARBA" id="ARBA00023274"/>
    </source>
</evidence>
<evidence type="ECO:0000256" key="4">
    <source>
        <dbReference type="ARBA" id="ARBA00034092"/>
    </source>
</evidence>
<keyword evidence="8" id="KW-1185">Reference proteome</keyword>
<proteinExistence type="inferred from homology"/>